<dbReference type="PANTHER" id="PTHR35797:SF1">
    <property type="entry name" value="PROTEASE"/>
    <property type="match status" value="1"/>
</dbReference>
<dbReference type="Proteomes" id="UP001596328">
    <property type="component" value="Unassembled WGS sequence"/>
</dbReference>
<dbReference type="GO" id="GO:0080120">
    <property type="term" value="P:CAAX-box protein maturation"/>
    <property type="evidence" value="ECO:0007669"/>
    <property type="project" value="UniProtKB-ARBA"/>
</dbReference>
<evidence type="ECO:0000313" key="3">
    <source>
        <dbReference type="EMBL" id="MFC6723462.1"/>
    </source>
</evidence>
<dbReference type="EC" id="3.4.-.-" evidence="3"/>
<dbReference type="InterPro" id="IPR003675">
    <property type="entry name" value="Rce1/LyrA-like_dom"/>
</dbReference>
<keyword evidence="4" id="KW-1185">Reference proteome</keyword>
<protein>
    <submittedName>
        <fullName evidence="3">CPBP family intramembrane glutamic endopeptidase</fullName>
        <ecNumber evidence="3">3.4.-.-</ecNumber>
    </submittedName>
</protein>
<comment type="caution">
    <text evidence="3">The sequence shown here is derived from an EMBL/GenBank/DDBJ whole genome shotgun (WGS) entry which is preliminary data.</text>
</comment>
<gene>
    <name evidence="3" type="ORF">ACFQE1_03470</name>
</gene>
<evidence type="ECO:0000256" key="1">
    <source>
        <dbReference type="SAM" id="Phobius"/>
    </source>
</evidence>
<keyword evidence="1" id="KW-0812">Transmembrane</keyword>
<feature type="transmembrane region" description="Helical" evidence="1">
    <location>
        <begin position="48"/>
        <end position="66"/>
    </location>
</feature>
<keyword evidence="1" id="KW-1133">Transmembrane helix</keyword>
<proteinExistence type="predicted"/>
<feature type="transmembrane region" description="Helical" evidence="1">
    <location>
        <begin position="172"/>
        <end position="193"/>
    </location>
</feature>
<dbReference type="EMBL" id="JBHSWU010000019">
    <property type="protein sequence ID" value="MFC6723462.1"/>
    <property type="molecule type" value="Genomic_DNA"/>
</dbReference>
<evidence type="ECO:0000259" key="2">
    <source>
        <dbReference type="Pfam" id="PF02517"/>
    </source>
</evidence>
<feature type="transmembrane region" description="Helical" evidence="1">
    <location>
        <begin position="86"/>
        <end position="104"/>
    </location>
</feature>
<dbReference type="InterPro" id="IPR042150">
    <property type="entry name" value="MmRce1-like"/>
</dbReference>
<accession>A0ABD5RWR8</accession>
<sequence length="214" mass="23019">MIGQLTRWRIGWRWYGITFVGVPLVGLAALGTHAALGGALAIESIPSVLLVSPVMFVFVAVLGGGLDEEMGWRGYALPQLQTVFSPVAANVILGVLWTCWHLPLFFTGGLFTQARFAVYLVQTVALSFVLAWLYNGTGGSLLIAVFAHSVHNVTTNAVENLAFRPFAGTLSIAQFEMIEALVWVIVALVLIVLTRGSLNVRRMSEPANSDSASS</sequence>
<dbReference type="AlphaFoldDB" id="A0ABD5RWR8"/>
<feature type="domain" description="CAAX prenyl protease 2/Lysostaphin resistance protein A-like" evidence="2">
    <location>
        <begin position="52"/>
        <end position="153"/>
    </location>
</feature>
<evidence type="ECO:0000313" key="4">
    <source>
        <dbReference type="Proteomes" id="UP001596328"/>
    </source>
</evidence>
<dbReference type="GO" id="GO:0004175">
    <property type="term" value="F:endopeptidase activity"/>
    <property type="evidence" value="ECO:0007669"/>
    <property type="project" value="UniProtKB-ARBA"/>
</dbReference>
<dbReference type="PANTHER" id="PTHR35797">
    <property type="entry name" value="PROTEASE-RELATED"/>
    <property type="match status" value="1"/>
</dbReference>
<name>A0ABD5RWR8_9EURY</name>
<feature type="transmembrane region" description="Helical" evidence="1">
    <location>
        <begin position="12"/>
        <end position="36"/>
    </location>
</feature>
<keyword evidence="1" id="KW-0472">Membrane</keyword>
<dbReference type="Pfam" id="PF02517">
    <property type="entry name" value="Rce1-like"/>
    <property type="match status" value="1"/>
</dbReference>
<reference evidence="3 4" key="1">
    <citation type="journal article" date="2019" name="Int. J. Syst. Evol. Microbiol.">
        <title>The Global Catalogue of Microorganisms (GCM) 10K type strain sequencing project: providing services to taxonomists for standard genome sequencing and annotation.</title>
        <authorList>
            <consortium name="The Broad Institute Genomics Platform"/>
            <consortium name="The Broad Institute Genome Sequencing Center for Infectious Disease"/>
            <person name="Wu L."/>
            <person name="Ma J."/>
        </authorList>
    </citation>
    <scope>NUCLEOTIDE SEQUENCE [LARGE SCALE GENOMIC DNA]</scope>
    <source>
        <strain evidence="3 4">NBRC 111368</strain>
    </source>
</reference>
<keyword evidence="3" id="KW-0378">Hydrolase</keyword>
<organism evidence="3 4">
    <name type="scientific">Halobium palmae</name>
    <dbReference type="NCBI Taxonomy" id="1776492"/>
    <lineage>
        <taxon>Archaea</taxon>
        <taxon>Methanobacteriati</taxon>
        <taxon>Methanobacteriota</taxon>
        <taxon>Stenosarchaea group</taxon>
        <taxon>Halobacteria</taxon>
        <taxon>Halobacteriales</taxon>
        <taxon>Haloferacaceae</taxon>
        <taxon>Halobium</taxon>
    </lineage>
</organism>